<keyword evidence="3" id="KW-1185">Reference proteome</keyword>
<dbReference type="InterPro" id="IPR036102">
    <property type="entry name" value="OsmC/Ohrsf"/>
</dbReference>
<name>A0A8U0A781_9EURY</name>
<dbReference type="AlphaFoldDB" id="A0A8U0A781"/>
<dbReference type="InterPro" id="IPR052924">
    <property type="entry name" value="OsmC/Ohr_hydroprdx_reductase"/>
</dbReference>
<accession>A0A8U0A781</accession>
<dbReference type="InterPro" id="IPR003718">
    <property type="entry name" value="OsmC/Ohr_fam"/>
</dbReference>
<sequence>MPQFSVTAQSENPTKTSVEAREFEMTVDEPENAGGTNEGPNPLEYLISGQAGCLNATGHQVADDMGLDLDGIEIDITGEFDPAKFMGEATDERAGFQDVTVTIEADTDADDETLQQWAEQTEDRCPVTDNMQHSTPMDVSVTRL</sequence>
<evidence type="ECO:0000313" key="3">
    <source>
        <dbReference type="Proteomes" id="UP000831768"/>
    </source>
</evidence>
<organism evidence="2 3">
    <name type="scientific">Halocatena salina</name>
    <dbReference type="NCBI Taxonomy" id="2934340"/>
    <lineage>
        <taxon>Archaea</taxon>
        <taxon>Methanobacteriati</taxon>
        <taxon>Methanobacteriota</taxon>
        <taxon>Stenosarchaea group</taxon>
        <taxon>Halobacteria</taxon>
        <taxon>Halobacteriales</taxon>
        <taxon>Natronomonadaceae</taxon>
        <taxon>Halocatena</taxon>
    </lineage>
</organism>
<evidence type="ECO:0000313" key="2">
    <source>
        <dbReference type="EMBL" id="UPM44864.1"/>
    </source>
</evidence>
<proteinExistence type="predicted"/>
<dbReference type="KEGG" id="haad:MW046_15875"/>
<protein>
    <submittedName>
        <fullName evidence="2">OsmC family protein</fullName>
    </submittedName>
</protein>
<keyword evidence="2" id="KW-0614">Plasmid</keyword>
<reference evidence="2" key="1">
    <citation type="submission" date="2022-04" db="EMBL/GenBank/DDBJ databases">
        <title>Halocatena sp. nov., isolated from a salt lake.</title>
        <authorList>
            <person name="Cui H.-L."/>
        </authorList>
    </citation>
    <scope>NUCLEOTIDE SEQUENCE</scope>
    <source>
        <strain evidence="2">AD-1</strain>
        <plasmid evidence="2">unnamed2</plasmid>
    </source>
</reference>
<dbReference type="RefSeq" id="WP_247995518.1">
    <property type="nucleotide sequence ID" value="NZ_CP096021.1"/>
</dbReference>
<dbReference type="InterPro" id="IPR015946">
    <property type="entry name" value="KH_dom-like_a/b"/>
</dbReference>
<feature type="compositionally biased region" description="Polar residues" evidence="1">
    <location>
        <begin position="1"/>
        <end position="17"/>
    </location>
</feature>
<dbReference type="GeneID" id="71929556"/>
<dbReference type="PANTHER" id="PTHR35368:SF1">
    <property type="entry name" value="HYDROPEROXIDE REDUCTASE"/>
    <property type="match status" value="1"/>
</dbReference>
<geneLocation type="plasmid" evidence="2 3">
    <name>unnamed2</name>
</geneLocation>
<dbReference type="Proteomes" id="UP000831768">
    <property type="component" value="Plasmid unnamed2"/>
</dbReference>
<dbReference type="Gene3D" id="3.30.300.20">
    <property type="match status" value="1"/>
</dbReference>
<gene>
    <name evidence="2" type="ORF">MW046_15875</name>
</gene>
<dbReference type="PANTHER" id="PTHR35368">
    <property type="entry name" value="HYDROPEROXIDE REDUCTASE"/>
    <property type="match status" value="1"/>
</dbReference>
<evidence type="ECO:0000256" key="1">
    <source>
        <dbReference type="SAM" id="MobiDB-lite"/>
    </source>
</evidence>
<feature type="region of interest" description="Disordered" evidence="1">
    <location>
        <begin position="1"/>
        <end position="21"/>
    </location>
</feature>
<dbReference type="SUPFAM" id="SSF82784">
    <property type="entry name" value="OsmC-like"/>
    <property type="match status" value="1"/>
</dbReference>
<dbReference type="EMBL" id="CP096021">
    <property type="protein sequence ID" value="UPM44864.1"/>
    <property type="molecule type" value="Genomic_DNA"/>
</dbReference>
<dbReference type="Pfam" id="PF02566">
    <property type="entry name" value="OsmC"/>
    <property type="match status" value="1"/>
</dbReference>